<dbReference type="Pfam" id="PF10558">
    <property type="entry name" value="MTP18"/>
    <property type="match status" value="1"/>
</dbReference>
<gene>
    <name evidence="4" type="ORF">PtA15_17A321</name>
</gene>
<protein>
    <recommendedName>
        <fullName evidence="2">Mitochondrial fission process protein 1</fullName>
    </recommendedName>
    <alternativeName>
        <fullName evidence="3">Mitochondrial 18 kDa protein</fullName>
    </alternativeName>
</protein>
<dbReference type="GeneID" id="77805321"/>
<accession>A0ABY7D5F1</accession>
<dbReference type="RefSeq" id="XP_053028394.1">
    <property type="nucleotide sequence ID" value="XM_053164426.1"/>
</dbReference>
<proteinExistence type="inferred from homology"/>
<sequence>MYQYCFSCGSDAQTIHSAVRYSKRFIFSKMANPRMHSIGPTVVGLGIIPFLPSLFDEPVEHLVDKTFDQIERKILGGIVPERSDVAKPKAE</sequence>
<dbReference type="EMBL" id="CP110437">
    <property type="protein sequence ID" value="WAQ92839.1"/>
    <property type="molecule type" value="Genomic_DNA"/>
</dbReference>
<reference evidence="4" key="1">
    <citation type="submission" date="2022-10" db="EMBL/GenBank/DDBJ databases">
        <title>Puccinia triticina Genome sequencing and assembly.</title>
        <authorList>
            <person name="Li C."/>
        </authorList>
    </citation>
    <scope>NUCLEOTIDE SEQUENCE</scope>
    <source>
        <strain evidence="4">Pt15</strain>
    </source>
</reference>
<name>A0ABY7D5F1_9BASI</name>
<dbReference type="PANTHER" id="PTHR11001:SF2">
    <property type="entry name" value="MITOCHONDRIAL FISSION PROCESS PROTEIN 1"/>
    <property type="match status" value="1"/>
</dbReference>
<organism evidence="4 5">
    <name type="scientific">Puccinia triticina</name>
    <dbReference type="NCBI Taxonomy" id="208348"/>
    <lineage>
        <taxon>Eukaryota</taxon>
        <taxon>Fungi</taxon>
        <taxon>Dikarya</taxon>
        <taxon>Basidiomycota</taxon>
        <taxon>Pucciniomycotina</taxon>
        <taxon>Pucciniomycetes</taxon>
        <taxon>Pucciniales</taxon>
        <taxon>Pucciniaceae</taxon>
        <taxon>Puccinia</taxon>
    </lineage>
</organism>
<evidence type="ECO:0000313" key="5">
    <source>
        <dbReference type="Proteomes" id="UP001164743"/>
    </source>
</evidence>
<evidence type="ECO:0000256" key="2">
    <source>
        <dbReference type="ARBA" id="ARBA00017835"/>
    </source>
</evidence>
<evidence type="ECO:0000256" key="3">
    <source>
        <dbReference type="ARBA" id="ARBA00029631"/>
    </source>
</evidence>
<comment type="similarity">
    <text evidence="1">Belongs to the MTFP1 family.</text>
</comment>
<dbReference type="Proteomes" id="UP001164743">
    <property type="component" value="Chromosome 17A"/>
</dbReference>
<evidence type="ECO:0000256" key="1">
    <source>
        <dbReference type="ARBA" id="ARBA00009224"/>
    </source>
</evidence>
<evidence type="ECO:0000313" key="4">
    <source>
        <dbReference type="EMBL" id="WAQ92839.1"/>
    </source>
</evidence>
<dbReference type="PANTHER" id="PTHR11001">
    <property type="entry name" value="MITOCHONDRIAL FISSION PROCESS PROTEIN 1"/>
    <property type="match status" value="1"/>
</dbReference>
<keyword evidence="5" id="KW-1185">Reference proteome</keyword>
<dbReference type="InterPro" id="IPR019560">
    <property type="entry name" value="Mitochondrial_18_kDa_protein"/>
</dbReference>